<organism evidence="3 4">
    <name type="scientific">Botryosphaeria dothidea</name>
    <dbReference type="NCBI Taxonomy" id="55169"/>
    <lineage>
        <taxon>Eukaryota</taxon>
        <taxon>Fungi</taxon>
        <taxon>Dikarya</taxon>
        <taxon>Ascomycota</taxon>
        <taxon>Pezizomycotina</taxon>
        <taxon>Dothideomycetes</taxon>
        <taxon>Dothideomycetes incertae sedis</taxon>
        <taxon>Botryosphaeriales</taxon>
        <taxon>Botryosphaeriaceae</taxon>
        <taxon>Botryosphaeria</taxon>
    </lineage>
</organism>
<dbReference type="OrthoDB" id="5381833at2759"/>
<evidence type="ECO:0000259" key="2">
    <source>
        <dbReference type="Pfam" id="PF10056"/>
    </source>
</evidence>
<feature type="compositionally biased region" description="Basic and acidic residues" evidence="1">
    <location>
        <begin position="263"/>
        <end position="285"/>
    </location>
</feature>
<dbReference type="EMBL" id="WWBZ02000009">
    <property type="protein sequence ID" value="KAF4311614.1"/>
    <property type="molecule type" value="Genomic_DNA"/>
</dbReference>
<sequence>MSLLYFPSHFKPISLGDDRRGTDFYLFLLILALRFLPGNPFNRQTHPPFIFHWKKPFFFLMATRPGNERDVHPRAPLRPGYVYVKKGNPYITRHCRQLTLSTGKDLFKVVDDKNRTLGLRVPAAIHATVLAADASTKSARLSATAARDARTLSDARAVLLELFSAMPAADVDAVVAHAFRKNSGRVGRNGRMSLEEKVTLGVRAHVRHAHTAYEELMRSGVERDVARWRVAGELEEVVRRWQGLPEKSPRRMSFRNVGGSAEKGGEGKTKKKSEGVLRLKEEMRRAGGGANRRTASSVPAKAKKQVRKPATRVGAGVRKAKPRNGRGLAATKRTRGKRIS</sequence>
<dbReference type="Pfam" id="PF10056">
    <property type="entry name" value="DUF2293"/>
    <property type="match status" value="1"/>
</dbReference>
<gene>
    <name evidence="3" type="ORF">GTA08_BOTSDO12960</name>
</gene>
<protein>
    <submittedName>
        <fullName evidence="3">Alanine and arginine rich protein</fullName>
    </submittedName>
</protein>
<dbReference type="PANTHER" id="PTHR38113:SF2">
    <property type="entry name" value="DUF2293 DOMAIN-CONTAINING PROTEIN"/>
    <property type="match status" value="1"/>
</dbReference>
<feature type="region of interest" description="Disordered" evidence="1">
    <location>
        <begin position="249"/>
        <end position="340"/>
    </location>
</feature>
<dbReference type="InterPro" id="IPR018744">
    <property type="entry name" value="DUF2293"/>
</dbReference>
<evidence type="ECO:0000313" key="4">
    <source>
        <dbReference type="Proteomes" id="UP000572817"/>
    </source>
</evidence>
<dbReference type="Proteomes" id="UP000572817">
    <property type="component" value="Unassembled WGS sequence"/>
</dbReference>
<evidence type="ECO:0000256" key="1">
    <source>
        <dbReference type="SAM" id="MobiDB-lite"/>
    </source>
</evidence>
<evidence type="ECO:0000313" key="3">
    <source>
        <dbReference type="EMBL" id="KAF4311614.1"/>
    </source>
</evidence>
<feature type="compositionally biased region" description="Basic residues" evidence="1">
    <location>
        <begin position="301"/>
        <end position="310"/>
    </location>
</feature>
<dbReference type="PANTHER" id="PTHR38113">
    <property type="match status" value="1"/>
</dbReference>
<dbReference type="AlphaFoldDB" id="A0A8H4J449"/>
<comment type="caution">
    <text evidence="3">The sequence shown here is derived from an EMBL/GenBank/DDBJ whole genome shotgun (WGS) entry which is preliminary data.</text>
</comment>
<feature type="domain" description="DUF2293" evidence="2">
    <location>
        <begin position="159"/>
        <end position="242"/>
    </location>
</feature>
<accession>A0A8H4J449</accession>
<keyword evidence="4" id="KW-1185">Reference proteome</keyword>
<name>A0A8H4J449_9PEZI</name>
<reference evidence="3" key="1">
    <citation type="submission" date="2020-04" db="EMBL/GenBank/DDBJ databases">
        <title>Genome Assembly and Annotation of Botryosphaeria dothidea sdau 11-99, a Latent Pathogen of Apple Fruit Ring Rot in China.</title>
        <authorList>
            <person name="Yu C."/>
            <person name="Diao Y."/>
            <person name="Lu Q."/>
            <person name="Zhao J."/>
            <person name="Cui S."/>
            <person name="Peng C."/>
            <person name="He B."/>
            <person name="Liu H."/>
        </authorList>
    </citation>
    <scope>NUCLEOTIDE SEQUENCE [LARGE SCALE GENOMIC DNA]</scope>
    <source>
        <strain evidence="3">Sdau11-99</strain>
    </source>
</reference>
<proteinExistence type="predicted"/>